<accession>A0A545VGW4</accession>
<proteinExistence type="predicted"/>
<gene>
    <name evidence="1" type="ORF">IF1G_00905</name>
</gene>
<dbReference type="AlphaFoldDB" id="A0A545VGW4"/>
<name>A0A545VGW4_9HYPO</name>
<protein>
    <submittedName>
        <fullName evidence="1">Uncharacterized protein</fullName>
    </submittedName>
</protein>
<keyword evidence="2" id="KW-1185">Reference proteome</keyword>
<comment type="caution">
    <text evidence="1">The sequence shown here is derived from an EMBL/GenBank/DDBJ whole genome shotgun (WGS) entry which is preliminary data.</text>
</comment>
<dbReference type="STRING" id="43265.A0A545VGW4"/>
<dbReference type="Proteomes" id="UP000315783">
    <property type="component" value="Unassembled WGS sequence"/>
</dbReference>
<dbReference type="EMBL" id="SPUK01000001">
    <property type="protein sequence ID" value="TQW00974.1"/>
    <property type="molecule type" value="Genomic_DNA"/>
</dbReference>
<sequence length="336" mass="37767">MSHWLGDLPKRFGSNKALDAAIQGVIASFPCLYSKTVTQRALSAYDEALRYVRLSLQDARTNVDTECMSALFLLHVMHDWIGKRQDADGIFELGISYALRSAKRGTALSEFERAVRRTISICIILESFHRRDINLEQLIGTLLITEGPRPYTRADGKAYSSLTIASLVKLPTLFQEPKRHLEHIKQDYKILRLEVPLLRKQLIELREYAASQVAMGQLPPPALNRLISSVRAGYALALSIQINFGSVIQYYEPDLDFQTELDGLCGQALELAALVEDCRPIGSGVARLPMVAAWQTTVDPVQKALLEETMEVLRRDAPESQDWPSFIPNIIYSHRA</sequence>
<organism evidence="1 2">
    <name type="scientific">Cordyceps javanica</name>
    <dbReference type="NCBI Taxonomy" id="43265"/>
    <lineage>
        <taxon>Eukaryota</taxon>
        <taxon>Fungi</taxon>
        <taxon>Dikarya</taxon>
        <taxon>Ascomycota</taxon>
        <taxon>Pezizomycotina</taxon>
        <taxon>Sordariomycetes</taxon>
        <taxon>Hypocreomycetidae</taxon>
        <taxon>Hypocreales</taxon>
        <taxon>Cordycipitaceae</taxon>
        <taxon>Cordyceps</taxon>
    </lineage>
</organism>
<reference evidence="1 2" key="1">
    <citation type="journal article" date="2019" name="Appl. Microbiol. Biotechnol.">
        <title>Genome sequence of Isaria javanica and comparative genome analysis insights into family S53 peptidase evolution in fungal entomopathogens.</title>
        <authorList>
            <person name="Lin R."/>
            <person name="Zhang X."/>
            <person name="Xin B."/>
            <person name="Zou M."/>
            <person name="Gao Y."/>
            <person name="Qin F."/>
            <person name="Hu Q."/>
            <person name="Xie B."/>
            <person name="Cheng X."/>
        </authorList>
    </citation>
    <scope>NUCLEOTIDE SEQUENCE [LARGE SCALE GENOMIC DNA]</scope>
    <source>
        <strain evidence="1 2">IJ1G</strain>
    </source>
</reference>
<evidence type="ECO:0000313" key="1">
    <source>
        <dbReference type="EMBL" id="TQW00974.1"/>
    </source>
</evidence>
<dbReference type="OrthoDB" id="4314040at2759"/>
<evidence type="ECO:0000313" key="2">
    <source>
        <dbReference type="Proteomes" id="UP000315783"/>
    </source>
</evidence>